<dbReference type="Proteomes" id="UP000268291">
    <property type="component" value="Unassembled WGS sequence"/>
</dbReference>
<reference evidence="3 5" key="1">
    <citation type="submission" date="2018-03" db="EMBL/GenBank/DDBJ databases">
        <title>Genomic Encyclopedia of Archaeal and Bacterial Type Strains, Phase II (KMG-II): from individual species to whole genera.</title>
        <authorList>
            <person name="Goeker M."/>
        </authorList>
    </citation>
    <scope>NUCLEOTIDE SEQUENCE [LARGE SCALE GENOMIC DNA]</scope>
    <source>
        <strain evidence="3 5">DSM 21548</strain>
    </source>
</reference>
<dbReference type="Proteomes" id="UP000241203">
    <property type="component" value="Unassembled WGS sequence"/>
</dbReference>
<comment type="caution">
    <text evidence="3">The sequence shown here is derived from an EMBL/GenBank/DDBJ whole genome shotgun (WGS) entry which is preliminary data.</text>
</comment>
<dbReference type="EMBL" id="PYAU01000001">
    <property type="protein sequence ID" value="PSL38466.1"/>
    <property type="molecule type" value="Genomic_DNA"/>
</dbReference>
<evidence type="ECO:0000313" key="5">
    <source>
        <dbReference type="Proteomes" id="UP000241203"/>
    </source>
</evidence>
<dbReference type="InterPro" id="IPR001452">
    <property type="entry name" value="SH3_domain"/>
</dbReference>
<evidence type="ECO:0000259" key="2">
    <source>
        <dbReference type="Pfam" id="PF00018"/>
    </source>
</evidence>
<feature type="domain" description="SH3" evidence="2">
    <location>
        <begin position="69"/>
        <end position="106"/>
    </location>
</feature>
<protein>
    <submittedName>
        <fullName evidence="3">SH3 domain-containing protein</fullName>
    </submittedName>
</protein>
<accession>A0A2P8GWW8</accession>
<dbReference type="Pfam" id="PF00018">
    <property type="entry name" value="SH3_1"/>
    <property type="match status" value="1"/>
</dbReference>
<name>A0A2P8GWW8_9MICO</name>
<dbReference type="AlphaFoldDB" id="A0A2P8GWW8"/>
<keyword evidence="6" id="KW-1185">Reference proteome</keyword>
<dbReference type="Gene3D" id="2.30.30.40">
    <property type="entry name" value="SH3 Domains"/>
    <property type="match status" value="1"/>
</dbReference>
<dbReference type="RefSeq" id="WP_106563480.1">
    <property type="nucleotide sequence ID" value="NZ_PYAU01000001.1"/>
</dbReference>
<dbReference type="SUPFAM" id="SSF50044">
    <property type="entry name" value="SH3-domain"/>
    <property type="match status" value="1"/>
</dbReference>
<reference evidence="4 6" key="2">
    <citation type="submission" date="2018-12" db="EMBL/GenBank/DDBJ databases">
        <authorList>
            <person name="hu s."/>
            <person name="Xu Y."/>
            <person name="Xu B."/>
            <person name="Li F."/>
        </authorList>
    </citation>
    <scope>NUCLEOTIDE SEQUENCE [LARGE SCALE GENOMIC DNA]</scope>
    <source>
        <strain evidence="4 6">KSW2-17</strain>
    </source>
</reference>
<gene>
    <name evidence="3" type="ORF">CLV49_2091</name>
    <name evidence="4" type="ORF">ELQ93_08760</name>
</gene>
<keyword evidence="1" id="KW-0728">SH3 domain</keyword>
<dbReference type="OrthoDB" id="1030757at2"/>
<evidence type="ECO:0000313" key="4">
    <source>
        <dbReference type="EMBL" id="RUQ87014.1"/>
    </source>
</evidence>
<dbReference type="EMBL" id="RZGY01000001">
    <property type="protein sequence ID" value="RUQ87014.1"/>
    <property type="molecule type" value="Genomic_DNA"/>
</dbReference>
<organism evidence="3 5">
    <name type="scientific">Labedella gwakjiensis</name>
    <dbReference type="NCBI Taxonomy" id="390269"/>
    <lineage>
        <taxon>Bacteria</taxon>
        <taxon>Bacillati</taxon>
        <taxon>Actinomycetota</taxon>
        <taxon>Actinomycetes</taxon>
        <taxon>Micrococcales</taxon>
        <taxon>Microbacteriaceae</taxon>
        <taxon>Labedella</taxon>
    </lineage>
</organism>
<evidence type="ECO:0000313" key="3">
    <source>
        <dbReference type="EMBL" id="PSL38466.1"/>
    </source>
</evidence>
<sequence length="111" mass="12399">MRFVLTADHETPERAPLVIRPGDIVQVGDRDTEWPTFVFVTTPQGAGWVPSRHLDIDGFVGIVRVGYHTTELPASSGETVDVLADDPESDWSWCRDTDGREGWIPHRVLST</sequence>
<dbReference type="InterPro" id="IPR036028">
    <property type="entry name" value="SH3-like_dom_sf"/>
</dbReference>
<proteinExistence type="predicted"/>
<evidence type="ECO:0000256" key="1">
    <source>
        <dbReference type="ARBA" id="ARBA00022443"/>
    </source>
</evidence>
<evidence type="ECO:0000313" key="6">
    <source>
        <dbReference type="Proteomes" id="UP000268291"/>
    </source>
</evidence>